<dbReference type="AlphaFoldDB" id="A0A554MU35"/>
<keyword evidence="3" id="KW-0472">Membrane</keyword>
<dbReference type="Pfam" id="PF18204">
    <property type="entry name" value="PGF-CTERM"/>
    <property type="match status" value="1"/>
</dbReference>
<evidence type="ECO:0000256" key="1">
    <source>
        <dbReference type="ARBA" id="ARBA00022729"/>
    </source>
</evidence>
<organism evidence="5 6">
    <name type="scientific">Haloglomus irregulare</name>
    <dbReference type="NCBI Taxonomy" id="2234134"/>
    <lineage>
        <taxon>Archaea</taxon>
        <taxon>Methanobacteriati</taxon>
        <taxon>Methanobacteriota</taxon>
        <taxon>Stenosarchaea group</taxon>
        <taxon>Halobacteria</taxon>
        <taxon>Halobacteriales</taxon>
        <taxon>Natronomonadaceae</taxon>
        <taxon>Haloglomus</taxon>
    </lineage>
</organism>
<feature type="compositionally biased region" description="Polar residues" evidence="2">
    <location>
        <begin position="1"/>
        <end position="10"/>
    </location>
</feature>
<proteinExistence type="predicted"/>
<dbReference type="Proteomes" id="UP000319894">
    <property type="component" value="Unassembled WGS sequence"/>
</dbReference>
<evidence type="ECO:0000259" key="4">
    <source>
        <dbReference type="Pfam" id="PF18204"/>
    </source>
</evidence>
<dbReference type="RefSeq" id="WP_144263643.1">
    <property type="nucleotide sequence ID" value="NZ_QMDX01000031.1"/>
</dbReference>
<accession>A0A554MU35</accession>
<evidence type="ECO:0000313" key="5">
    <source>
        <dbReference type="EMBL" id="TSD08637.1"/>
    </source>
</evidence>
<comment type="caution">
    <text evidence="5">The sequence shown here is derived from an EMBL/GenBank/DDBJ whole genome shotgun (WGS) entry which is preliminary data.</text>
</comment>
<dbReference type="EMBL" id="QMDX01000031">
    <property type="protein sequence ID" value="TSD08637.1"/>
    <property type="molecule type" value="Genomic_DNA"/>
</dbReference>
<name>A0A554MU35_9EURY</name>
<feature type="region of interest" description="Disordered" evidence="2">
    <location>
        <begin position="1"/>
        <end position="20"/>
    </location>
</feature>
<keyword evidence="3" id="KW-0812">Transmembrane</keyword>
<dbReference type="GO" id="GO:0030115">
    <property type="term" value="C:S-layer"/>
    <property type="evidence" value="ECO:0007669"/>
    <property type="project" value="UniProtKB-SubCell"/>
</dbReference>
<feature type="compositionally biased region" description="Low complexity" evidence="2">
    <location>
        <begin position="42"/>
        <end position="66"/>
    </location>
</feature>
<dbReference type="InParanoid" id="A0A554MU35"/>
<sequence>EAYDFVSSNGAEDAPYTTAAGDIVLDGAQISAPSTPTPTEAPTPTATPTLEPEDPTPSSTETGGQPGFGLVVSVLALLGAALLALRRRD</sequence>
<feature type="region of interest" description="Disordered" evidence="2">
    <location>
        <begin position="27"/>
        <end position="66"/>
    </location>
</feature>
<feature type="transmembrane region" description="Helical" evidence="3">
    <location>
        <begin position="67"/>
        <end position="85"/>
    </location>
</feature>
<evidence type="ECO:0000313" key="6">
    <source>
        <dbReference type="Proteomes" id="UP000319894"/>
    </source>
</evidence>
<keyword evidence="6" id="KW-1185">Reference proteome</keyword>
<keyword evidence="1" id="KW-0732">Signal</keyword>
<protein>
    <submittedName>
        <fullName evidence="5">PGF-CTERM sorting domain-containing protein</fullName>
    </submittedName>
</protein>
<feature type="domain" description="PGF-CTERM archaeal protein-sorting signal" evidence="4">
    <location>
        <begin position="65"/>
        <end position="87"/>
    </location>
</feature>
<reference evidence="5 6" key="1">
    <citation type="submission" date="2018-06" db="EMBL/GenBank/DDBJ databases">
        <title>Natronomonas sp. F16-60 a new haloarchaeon isolated from a solar saltern of Isla Cristina, Huelva, Spain.</title>
        <authorList>
            <person name="Duran-Viseras A."/>
            <person name="Sanchez-Porro C."/>
            <person name="Ventosa A."/>
        </authorList>
    </citation>
    <scope>NUCLEOTIDE SEQUENCE [LARGE SCALE GENOMIC DNA]</scope>
    <source>
        <strain evidence="5 6">F16-60</strain>
    </source>
</reference>
<dbReference type="InterPro" id="IPR026371">
    <property type="entry name" value="PGF_CTERM"/>
</dbReference>
<dbReference type="NCBIfam" id="TIGR04126">
    <property type="entry name" value="PGF_CTERM"/>
    <property type="match status" value="1"/>
</dbReference>
<evidence type="ECO:0000256" key="2">
    <source>
        <dbReference type="SAM" id="MobiDB-lite"/>
    </source>
</evidence>
<gene>
    <name evidence="5" type="ORF">DP107_18850</name>
</gene>
<evidence type="ECO:0000256" key="3">
    <source>
        <dbReference type="SAM" id="Phobius"/>
    </source>
</evidence>
<feature type="non-terminal residue" evidence="5">
    <location>
        <position position="1"/>
    </location>
</feature>
<keyword evidence="3" id="KW-1133">Transmembrane helix</keyword>
<dbReference type="GO" id="GO:0005886">
    <property type="term" value="C:plasma membrane"/>
    <property type="evidence" value="ECO:0007669"/>
    <property type="project" value="UniProtKB-SubCell"/>
</dbReference>